<evidence type="ECO:0000256" key="4">
    <source>
        <dbReference type="ARBA" id="ARBA00022989"/>
    </source>
</evidence>
<dbReference type="PANTHER" id="PTHR30250:SF11">
    <property type="entry name" value="O-ANTIGEN TRANSPORTER-RELATED"/>
    <property type="match status" value="1"/>
</dbReference>
<feature type="transmembrane region" description="Helical" evidence="6">
    <location>
        <begin position="310"/>
        <end position="327"/>
    </location>
</feature>
<keyword evidence="5 6" id="KW-0472">Membrane</keyword>
<keyword evidence="2" id="KW-1003">Cell membrane</keyword>
<accession>A0A6J4REJ3</accession>
<name>A0A6J4REJ3_9ACTN</name>
<evidence type="ECO:0000256" key="5">
    <source>
        <dbReference type="ARBA" id="ARBA00023136"/>
    </source>
</evidence>
<gene>
    <name evidence="7" type="ORF">AVDCRST_MAG69-145</name>
</gene>
<sequence length="380" mass="40971">ALVLSYVLLSNTAWNLQAVMGAFRAGKQLFIVRLGQPFMNLVVAVALSFYLDSVWGLVIATIAAAGIELLLSLFYARFYLTLHVTRAELRDGRKELPGILKYGIKLAPSTMAEGTSYEVPTFMMGIVGLPLGLLGAFSRAWMLARRFLEANYKVYSALFPTLVERHHQGDHDGFDRAVGDTMRYVVVGMLLLGAVSAGAAEGIMSVFGPGFERGAPALALLMQVPALYAFYGILIVVLQAVDRPFLNTVAAFIRLGVIVALSWPLLKWFGITGAALATLAGYLVTCVYIGRVAMPYVSAPWHTLWSPRHILALVIAYASTIGATYLLDQSIGGILGLLLALSAGPVIYVGMFVLCGGLREIDRERVAGVVRRVRPAASAA</sequence>
<dbReference type="EMBL" id="CADCVP010000017">
    <property type="protein sequence ID" value="CAA9471788.1"/>
    <property type="molecule type" value="Genomic_DNA"/>
</dbReference>
<comment type="subcellular location">
    <subcellularLocation>
        <location evidence="1">Cell membrane</location>
        <topology evidence="1">Multi-pass membrane protein</topology>
    </subcellularLocation>
</comment>
<dbReference type="Pfam" id="PF13440">
    <property type="entry name" value="Polysacc_synt_3"/>
    <property type="match status" value="1"/>
</dbReference>
<evidence type="ECO:0000256" key="1">
    <source>
        <dbReference type="ARBA" id="ARBA00004651"/>
    </source>
</evidence>
<dbReference type="AlphaFoldDB" id="A0A6J4REJ3"/>
<reference evidence="7" key="1">
    <citation type="submission" date="2020-02" db="EMBL/GenBank/DDBJ databases">
        <authorList>
            <person name="Meier V. D."/>
        </authorList>
    </citation>
    <scope>NUCLEOTIDE SEQUENCE</scope>
    <source>
        <strain evidence="7">AVDCRST_MAG69</strain>
    </source>
</reference>
<keyword evidence="3 6" id="KW-0812">Transmembrane</keyword>
<proteinExistence type="predicted"/>
<keyword evidence="4 6" id="KW-1133">Transmembrane helix</keyword>
<feature type="transmembrane region" description="Helical" evidence="6">
    <location>
        <begin position="184"/>
        <end position="207"/>
    </location>
</feature>
<feature type="transmembrane region" description="Helical" evidence="6">
    <location>
        <begin position="219"/>
        <end position="238"/>
    </location>
</feature>
<feature type="transmembrane region" description="Helical" evidence="6">
    <location>
        <begin position="333"/>
        <end position="355"/>
    </location>
</feature>
<organism evidence="7">
    <name type="scientific">uncultured Solirubrobacteraceae bacterium</name>
    <dbReference type="NCBI Taxonomy" id="1162706"/>
    <lineage>
        <taxon>Bacteria</taxon>
        <taxon>Bacillati</taxon>
        <taxon>Actinomycetota</taxon>
        <taxon>Thermoleophilia</taxon>
        <taxon>Solirubrobacterales</taxon>
        <taxon>Solirubrobacteraceae</taxon>
        <taxon>environmental samples</taxon>
    </lineage>
</organism>
<feature type="transmembrane region" description="Helical" evidence="6">
    <location>
        <begin position="30"/>
        <end position="51"/>
    </location>
</feature>
<feature type="transmembrane region" description="Helical" evidence="6">
    <location>
        <begin position="269"/>
        <end position="289"/>
    </location>
</feature>
<protein>
    <submittedName>
        <fullName evidence="7">Uncharacterized protein</fullName>
    </submittedName>
</protein>
<feature type="transmembrane region" description="Helical" evidence="6">
    <location>
        <begin position="57"/>
        <end position="80"/>
    </location>
</feature>
<dbReference type="PANTHER" id="PTHR30250">
    <property type="entry name" value="PST FAMILY PREDICTED COLANIC ACID TRANSPORTER"/>
    <property type="match status" value="1"/>
</dbReference>
<evidence type="ECO:0000256" key="2">
    <source>
        <dbReference type="ARBA" id="ARBA00022475"/>
    </source>
</evidence>
<dbReference type="InterPro" id="IPR050833">
    <property type="entry name" value="Poly_Biosynth_Transport"/>
</dbReference>
<evidence type="ECO:0000313" key="7">
    <source>
        <dbReference type="EMBL" id="CAA9471788.1"/>
    </source>
</evidence>
<evidence type="ECO:0000256" key="3">
    <source>
        <dbReference type="ARBA" id="ARBA00022692"/>
    </source>
</evidence>
<feature type="transmembrane region" description="Helical" evidence="6">
    <location>
        <begin position="245"/>
        <end position="263"/>
    </location>
</feature>
<feature type="non-terminal residue" evidence="7">
    <location>
        <position position="1"/>
    </location>
</feature>
<evidence type="ECO:0000256" key="6">
    <source>
        <dbReference type="SAM" id="Phobius"/>
    </source>
</evidence>
<dbReference type="GO" id="GO:0005886">
    <property type="term" value="C:plasma membrane"/>
    <property type="evidence" value="ECO:0007669"/>
    <property type="project" value="UniProtKB-SubCell"/>
</dbReference>